<feature type="transmembrane region" description="Helical" evidence="8">
    <location>
        <begin position="89"/>
        <end position="109"/>
    </location>
</feature>
<name>A0ABX1NZX9_9RHOO</name>
<evidence type="ECO:0000256" key="7">
    <source>
        <dbReference type="ARBA" id="ARBA00023136"/>
    </source>
</evidence>
<keyword evidence="6 8" id="KW-1133">Transmembrane helix</keyword>
<evidence type="ECO:0000256" key="6">
    <source>
        <dbReference type="ARBA" id="ARBA00022989"/>
    </source>
</evidence>
<dbReference type="InterPro" id="IPR038731">
    <property type="entry name" value="RgtA/B/C-like"/>
</dbReference>
<accession>A0ABX1NZX9</accession>
<dbReference type="PANTHER" id="PTHR33908">
    <property type="entry name" value="MANNOSYLTRANSFERASE YKCB-RELATED"/>
    <property type="match status" value="1"/>
</dbReference>
<gene>
    <name evidence="10" type="ORF">GPA24_19230</name>
</gene>
<comment type="caution">
    <text evidence="10">The sequence shown here is derived from an EMBL/GenBank/DDBJ whole genome shotgun (WGS) entry which is preliminary data.</text>
</comment>
<evidence type="ECO:0000256" key="5">
    <source>
        <dbReference type="ARBA" id="ARBA00022692"/>
    </source>
</evidence>
<evidence type="ECO:0000259" key="9">
    <source>
        <dbReference type="Pfam" id="PF13231"/>
    </source>
</evidence>
<protein>
    <submittedName>
        <fullName evidence="10">Phospholipid carrier-dependent glycosyltransferase</fullName>
    </submittedName>
</protein>
<feature type="transmembrane region" description="Helical" evidence="8">
    <location>
        <begin position="118"/>
        <end position="137"/>
    </location>
</feature>
<dbReference type="PANTHER" id="PTHR33908:SF3">
    <property type="entry name" value="UNDECAPRENYL PHOSPHATE-ALPHA-4-AMINO-4-DEOXY-L-ARABINOSE ARABINOSYL TRANSFERASE"/>
    <property type="match status" value="1"/>
</dbReference>
<dbReference type="Proteomes" id="UP000633943">
    <property type="component" value="Unassembled WGS sequence"/>
</dbReference>
<evidence type="ECO:0000256" key="4">
    <source>
        <dbReference type="ARBA" id="ARBA00022679"/>
    </source>
</evidence>
<keyword evidence="3" id="KW-0328">Glycosyltransferase</keyword>
<comment type="subcellular location">
    <subcellularLocation>
        <location evidence="1">Cell membrane</location>
        <topology evidence="1">Multi-pass membrane protein</topology>
    </subcellularLocation>
</comment>
<dbReference type="EMBL" id="WTVP01000095">
    <property type="protein sequence ID" value="NMG17624.1"/>
    <property type="molecule type" value="Genomic_DNA"/>
</dbReference>
<keyword evidence="4" id="KW-0808">Transferase</keyword>
<proteinExistence type="predicted"/>
<keyword evidence="11" id="KW-1185">Reference proteome</keyword>
<feature type="non-terminal residue" evidence="10">
    <location>
        <position position="201"/>
    </location>
</feature>
<feature type="transmembrane region" description="Helical" evidence="8">
    <location>
        <begin position="143"/>
        <end position="162"/>
    </location>
</feature>
<dbReference type="InterPro" id="IPR050297">
    <property type="entry name" value="LipidA_mod_glycosyltrf_83"/>
</dbReference>
<evidence type="ECO:0000256" key="1">
    <source>
        <dbReference type="ARBA" id="ARBA00004651"/>
    </source>
</evidence>
<evidence type="ECO:0000256" key="2">
    <source>
        <dbReference type="ARBA" id="ARBA00022475"/>
    </source>
</evidence>
<organism evidence="10 11">
    <name type="scientific">Aromatoleum bremense</name>
    <dbReference type="NCBI Taxonomy" id="76115"/>
    <lineage>
        <taxon>Bacteria</taxon>
        <taxon>Pseudomonadati</taxon>
        <taxon>Pseudomonadota</taxon>
        <taxon>Betaproteobacteria</taxon>
        <taxon>Rhodocyclales</taxon>
        <taxon>Rhodocyclaceae</taxon>
        <taxon>Aromatoleum</taxon>
    </lineage>
</organism>
<evidence type="ECO:0000256" key="8">
    <source>
        <dbReference type="SAM" id="Phobius"/>
    </source>
</evidence>
<evidence type="ECO:0000313" key="10">
    <source>
        <dbReference type="EMBL" id="NMG17624.1"/>
    </source>
</evidence>
<sequence length="201" mass="22128">MNIRVDKSEEALSAAAIMGLVVLLCFWGIDDIPFLSVNEARRAVTAREMYESGQWLLPYMNGKLYLAKPPLFNWLTLLPTLLLDTVSELGLRLPSAVFALSSCSVVYVLGKHLGGRRVGLYAAMILAANTGFSLFARRAEIEMSLTGLSLLSLLAAWHYCVFRPIVTAHSEKGVTGDSEVVTGDSDLIVTDLGRRRNHRSR</sequence>
<keyword evidence="2" id="KW-1003">Cell membrane</keyword>
<keyword evidence="5 8" id="KW-0812">Transmembrane</keyword>
<feature type="domain" description="Glycosyltransferase RgtA/B/C/D-like" evidence="9">
    <location>
        <begin position="68"/>
        <end position="156"/>
    </location>
</feature>
<reference evidence="10 11" key="1">
    <citation type="submission" date="2019-12" db="EMBL/GenBank/DDBJ databases">
        <title>Comparative genomics gives insights into the taxonomy of the Azoarcus-Aromatoleum group and reveals separate origins of nif in the plant-associated Azoarcus and non-plant-associated Aromatoleum sub-groups.</title>
        <authorList>
            <person name="Lafos M."/>
            <person name="Maluk M."/>
            <person name="Batista M."/>
            <person name="Junghare M."/>
            <person name="Carmona M."/>
            <person name="Faoro H."/>
            <person name="Cruz L.M."/>
            <person name="Battistoni F."/>
            <person name="De Souza E."/>
            <person name="Pedrosa F."/>
            <person name="Chen W.-M."/>
            <person name="Poole P.S."/>
            <person name="Dixon R.A."/>
            <person name="James E.K."/>
        </authorList>
    </citation>
    <scope>NUCLEOTIDE SEQUENCE [LARGE SCALE GENOMIC DNA]</scope>
    <source>
        <strain evidence="10 11">PbN1</strain>
    </source>
</reference>
<feature type="transmembrane region" description="Helical" evidence="8">
    <location>
        <begin position="12"/>
        <end position="29"/>
    </location>
</feature>
<dbReference type="Pfam" id="PF13231">
    <property type="entry name" value="PMT_2"/>
    <property type="match status" value="1"/>
</dbReference>
<evidence type="ECO:0000256" key="3">
    <source>
        <dbReference type="ARBA" id="ARBA00022676"/>
    </source>
</evidence>
<evidence type="ECO:0000313" key="11">
    <source>
        <dbReference type="Proteomes" id="UP000633943"/>
    </source>
</evidence>
<keyword evidence="7 8" id="KW-0472">Membrane</keyword>
<dbReference type="RefSeq" id="WP_169204124.1">
    <property type="nucleotide sequence ID" value="NZ_WTVP01000095.1"/>
</dbReference>